<dbReference type="Gene3D" id="3.20.20.70">
    <property type="entry name" value="Aldolase class I"/>
    <property type="match status" value="1"/>
</dbReference>
<evidence type="ECO:0000256" key="1">
    <source>
        <dbReference type="ARBA" id="ARBA00023239"/>
    </source>
</evidence>
<dbReference type="EMBL" id="JACBYV010000001">
    <property type="protein sequence ID" value="NYH75438.1"/>
    <property type="molecule type" value="Genomic_DNA"/>
</dbReference>
<dbReference type="AlphaFoldDB" id="A0A7Y9XQ07"/>
<keyword evidence="6" id="KW-1185">Reference proteome</keyword>
<dbReference type="GO" id="GO:0008840">
    <property type="term" value="F:4-hydroxy-tetrahydrodipicolinate synthase activity"/>
    <property type="evidence" value="ECO:0007669"/>
    <property type="project" value="UniProtKB-EC"/>
</dbReference>
<dbReference type="SUPFAM" id="SSF51569">
    <property type="entry name" value="Aldolase"/>
    <property type="match status" value="1"/>
</dbReference>
<evidence type="ECO:0000256" key="2">
    <source>
        <dbReference type="PIRNR" id="PIRNR001365"/>
    </source>
</evidence>
<dbReference type="CDD" id="cd00408">
    <property type="entry name" value="DHDPS-like"/>
    <property type="match status" value="1"/>
</dbReference>
<organism evidence="5 6">
    <name type="scientific">Phytopseudomonas flavescens</name>
    <dbReference type="NCBI Taxonomy" id="29435"/>
    <lineage>
        <taxon>Bacteria</taxon>
        <taxon>Pseudomonadati</taxon>
        <taxon>Pseudomonadota</taxon>
        <taxon>Gammaproteobacteria</taxon>
        <taxon>Pseudomonadales</taxon>
        <taxon>Pseudomonadaceae</taxon>
        <taxon>Phytopseudomonas</taxon>
    </lineage>
</organism>
<proteinExistence type="inferred from homology"/>
<feature type="active site" description="Schiff-base intermediate with substrate" evidence="3">
    <location>
        <position position="164"/>
    </location>
</feature>
<dbReference type="SMART" id="SM01130">
    <property type="entry name" value="DHDPS"/>
    <property type="match status" value="1"/>
</dbReference>
<keyword evidence="1 2" id="KW-0456">Lyase</keyword>
<reference evidence="5 6" key="1">
    <citation type="submission" date="2020-07" db="EMBL/GenBank/DDBJ databases">
        <title>Genomic analyses of the natural microbiome of Caenorhabditis elegans.</title>
        <authorList>
            <person name="Samuel B."/>
        </authorList>
    </citation>
    <scope>NUCLEOTIDE SEQUENCE [LARGE SCALE GENOMIC DNA]</scope>
    <source>
        <strain evidence="5 6">BIGb0408</strain>
    </source>
</reference>
<dbReference type="RefSeq" id="WP_179539397.1">
    <property type="nucleotide sequence ID" value="NZ_JACBYV010000001.1"/>
</dbReference>
<name>A0A7Y9XQ07_9GAMM</name>
<dbReference type="InterPro" id="IPR013785">
    <property type="entry name" value="Aldolase_TIM"/>
</dbReference>
<dbReference type="PIRSF" id="PIRSF001365">
    <property type="entry name" value="DHDPS"/>
    <property type="match status" value="1"/>
</dbReference>
<accession>A0A7Y9XQ07</accession>
<gene>
    <name evidence="5" type="ORF">FHR27_004048</name>
</gene>
<evidence type="ECO:0000256" key="4">
    <source>
        <dbReference type="PIRSR" id="PIRSR001365-2"/>
    </source>
</evidence>
<comment type="caution">
    <text evidence="5">The sequence shown here is derived from an EMBL/GenBank/DDBJ whole genome shotgun (WGS) entry which is preliminary data.</text>
</comment>
<protein>
    <submittedName>
        <fullName evidence="5">4-hydroxy-tetrahydrodipicolinate synthase</fullName>
        <ecNumber evidence="5">4.3.3.7</ecNumber>
    </submittedName>
</protein>
<dbReference type="EC" id="4.3.3.7" evidence="5"/>
<comment type="similarity">
    <text evidence="2">Belongs to the DapA family.</text>
</comment>
<dbReference type="InterPro" id="IPR002220">
    <property type="entry name" value="DapA-like"/>
</dbReference>
<evidence type="ECO:0000313" key="6">
    <source>
        <dbReference type="Proteomes" id="UP000578688"/>
    </source>
</evidence>
<feature type="active site" description="Proton donor/acceptor" evidence="3">
    <location>
        <position position="136"/>
    </location>
</feature>
<sequence>MSSNIFTGTIPALMTPCTADRKPDFDALVRKGKQLIETGMSAVVYCGSMGDWPLLTEAQRQEGVARLVAAGIPTIVGTGAVNSREAVSHAAHAAKVGAHGLMVIPRVLSRGASPAAQEAHFAAILEAAPELPAVIYNSPYYGFATRAELFFKLRRRYANLIGFKEFGGAADMRYAAEHITSQDEDVILMAGVDTQVVHGFVNCGATGAITGIGNALPREVLQLVELSKKAAKGDAVARRLALELSEALNVLSSFDEGTDLVLYYKHLMVLGGDQEYALHFYETDALSDAQRNYAETQYRLFRQWYANWSAENNAA</sequence>
<feature type="binding site" evidence="4">
    <location>
        <position position="209"/>
    </location>
    <ligand>
        <name>pyruvate</name>
        <dbReference type="ChEBI" id="CHEBI:15361"/>
    </ligand>
</feature>
<evidence type="ECO:0000313" key="5">
    <source>
        <dbReference type="EMBL" id="NYH75438.1"/>
    </source>
</evidence>
<dbReference type="PANTHER" id="PTHR12128">
    <property type="entry name" value="DIHYDRODIPICOLINATE SYNTHASE"/>
    <property type="match status" value="1"/>
</dbReference>
<dbReference type="PANTHER" id="PTHR12128:SF72">
    <property type="entry name" value="DIHYDRODIPICOLINATE SYNTHASE"/>
    <property type="match status" value="1"/>
</dbReference>
<dbReference type="Proteomes" id="UP000578688">
    <property type="component" value="Unassembled WGS sequence"/>
</dbReference>
<evidence type="ECO:0000256" key="3">
    <source>
        <dbReference type="PIRSR" id="PIRSR001365-1"/>
    </source>
</evidence>
<dbReference type="Pfam" id="PF00701">
    <property type="entry name" value="DHDPS"/>
    <property type="match status" value="1"/>
</dbReference>
<dbReference type="PRINTS" id="PR00146">
    <property type="entry name" value="DHPICSNTHASE"/>
</dbReference>